<evidence type="ECO:0000256" key="1">
    <source>
        <dbReference type="ARBA" id="ARBA00007274"/>
    </source>
</evidence>
<evidence type="ECO:0000256" key="2">
    <source>
        <dbReference type="ARBA" id="ARBA00022679"/>
    </source>
</evidence>
<dbReference type="HOGENOM" id="CLU_051638_7_4_2"/>
<dbReference type="STRING" id="521011.Mpal_2130"/>
<dbReference type="GO" id="GO:0005829">
    <property type="term" value="C:cytosol"/>
    <property type="evidence" value="ECO:0007669"/>
    <property type="project" value="TreeGrafter"/>
</dbReference>
<keyword evidence="2 3" id="KW-0808">Transferase</keyword>
<dbReference type="Proteomes" id="UP000002457">
    <property type="component" value="Chromosome"/>
</dbReference>
<dbReference type="PANTHER" id="PTHR23416:SF23">
    <property type="entry name" value="ACETYLTRANSFERASE C18B11.09C-RELATED"/>
    <property type="match status" value="1"/>
</dbReference>
<protein>
    <submittedName>
        <fullName evidence="3">Transferase hexapeptide repeat containing protein</fullName>
    </submittedName>
</protein>
<dbReference type="eggNOG" id="arCOG01848">
    <property type="taxonomic scope" value="Archaea"/>
</dbReference>
<sequence length="208" mass="23279">MVSRETKRRLFSILVRVFTVFGSVFYDRRYLRGRYFDDSIDGWRWVFRGILWQKILRFNSTIPWPVSPLNTISVPYNITFDLDDINMFNEGGGKYFQNFLGSITIGSGTWIASNVGLITSNHDPTNLDRNLPGKDVSIGSHCWIGMNAVILPGVTLGDYIVVGAGSVVTKSFPEGHLVIAGNPARVIREISQTPEPEEGSPVDHNKDV</sequence>
<dbReference type="SUPFAM" id="SSF51161">
    <property type="entry name" value="Trimeric LpxA-like enzymes"/>
    <property type="match status" value="1"/>
</dbReference>
<proteinExistence type="inferred from homology"/>
<gene>
    <name evidence="3" type="ordered locus">Mpal_2130</name>
</gene>
<dbReference type="GeneID" id="7271610"/>
<dbReference type="InterPro" id="IPR001451">
    <property type="entry name" value="Hexapep"/>
</dbReference>
<accession>B8GDS7</accession>
<dbReference type="KEGG" id="mpl:Mpal_2130"/>
<dbReference type="InterPro" id="IPR011004">
    <property type="entry name" value="Trimer_LpxA-like_sf"/>
</dbReference>
<keyword evidence="4" id="KW-1185">Reference proteome</keyword>
<dbReference type="InterPro" id="IPR051159">
    <property type="entry name" value="Hexapeptide_acetyltransf"/>
</dbReference>
<evidence type="ECO:0000313" key="4">
    <source>
        <dbReference type="Proteomes" id="UP000002457"/>
    </source>
</evidence>
<dbReference type="AlphaFoldDB" id="B8GDS7"/>
<organism evidence="3 4">
    <name type="scientific">Methanosphaerula palustris (strain ATCC BAA-1556 / DSM 19958 / E1-9c)</name>
    <dbReference type="NCBI Taxonomy" id="521011"/>
    <lineage>
        <taxon>Archaea</taxon>
        <taxon>Methanobacteriati</taxon>
        <taxon>Methanobacteriota</taxon>
        <taxon>Stenosarchaea group</taxon>
        <taxon>Methanomicrobia</taxon>
        <taxon>Methanomicrobiales</taxon>
        <taxon>Methanoregulaceae</taxon>
        <taxon>Methanosphaerula</taxon>
    </lineage>
</organism>
<comment type="similarity">
    <text evidence="1">Belongs to the transferase hexapeptide repeat family.</text>
</comment>
<dbReference type="EMBL" id="CP001338">
    <property type="protein sequence ID" value="ACL17428.1"/>
    <property type="molecule type" value="Genomic_DNA"/>
</dbReference>
<dbReference type="OrthoDB" id="1475at2157"/>
<dbReference type="PANTHER" id="PTHR23416">
    <property type="entry name" value="SIALIC ACID SYNTHASE-RELATED"/>
    <property type="match status" value="1"/>
</dbReference>
<dbReference type="Gene3D" id="2.160.10.10">
    <property type="entry name" value="Hexapeptide repeat proteins"/>
    <property type="match status" value="1"/>
</dbReference>
<dbReference type="GO" id="GO:0008374">
    <property type="term" value="F:O-acyltransferase activity"/>
    <property type="evidence" value="ECO:0007669"/>
    <property type="project" value="TreeGrafter"/>
</dbReference>
<dbReference type="Pfam" id="PF00132">
    <property type="entry name" value="Hexapep"/>
    <property type="match status" value="1"/>
</dbReference>
<dbReference type="RefSeq" id="WP_012618747.1">
    <property type="nucleotide sequence ID" value="NC_011832.1"/>
</dbReference>
<name>B8GDS7_METPE</name>
<reference evidence="3 4" key="1">
    <citation type="journal article" date="2015" name="Genome Announc.">
        <title>Complete Genome Sequence of Methanosphaerula palustris E1-9CT, a Hydrogenotrophic Methanogen Isolated from a Minerotrophic Fen Peatland.</title>
        <authorList>
            <person name="Cadillo-Quiroz H."/>
            <person name="Browne P."/>
            <person name="Kyrpides N."/>
            <person name="Woyke T."/>
            <person name="Goodwin L."/>
            <person name="Detter C."/>
            <person name="Yavitt J.B."/>
            <person name="Zinder S.H."/>
        </authorList>
    </citation>
    <scope>NUCLEOTIDE SEQUENCE [LARGE SCALE GENOMIC DNA]</scope>
    <source>
        <strain evidence="4">ATCC BAA-1556 / DSM 19958 / E1-9c</strain>
    </source>
</reference>
<evidence type="ECO:0000313" key="3">
    <source>
        <dbReference type="EMBL" id="ACL17428.1"/>
    </source>
</evidence>